<protein>
    <submittedName>
        <fullName evidence="1">Uncharacterized protein</fullName>
    </submittedName>
</protein>
<sequence>MILNLESEVSVVPPTSGSNNLELGIEALTRLVREVLEKEFEARIKETSETLQDRCVDNEKKRDHSPSRLEPHSMRCVKTHFCVAIAVSRRALGGFVATRVSTRACVDTHGRVLLEIRVSGLICASCGRVADLGILSSSIRLCPSGKWACVIGN</sequence>
<keyword evidence="2" id="KW-1185">Reference proteome</keyword>
<comment type="caution">
    <text evidence="1">The sequence shown here is derived from an EMBL/GenBank/DDBJ whole genome shotgun (WGS) entry which is preliminary data.</text>
</comment>
<gene>
    <name evidence="1" type="ORF">PVK06_020578</name>
</gene>
<evidence type="ECO:0000313" key="1">
    <source>
        <dbReference type="EMBL" id="KAK5825718.1"/>
    </source>
</evidence>
<organism evidence="1 2">
    <name type="scientific">Gossypium arboreum</name>
    <name type="common">Tree cotton</name>
    <name type="synonym">Gossypium nanking</name>
    <dbReference type="NCBI Taxonomy" id="29729"/>
    <lineage>
        <taxon>Eukaryota</taxon>
        <taxon>Viridiplantae</taxon>
        <taxon>Streptophyta</taxon>
        <taxon>Embryophyta</taxon>
        <taxon>Tracheophyta</taxon>
        <taxon>Spermatophyta</taxon>
        <taxon>Magnoliopsida</taxon>
        <taxon>eudicotyledons</taxon>
        <taxon>Gunneridae</taxon>
        <taxon>Pentapetalae</taxon>
        <taxon>rosids</taxon>
        <taxon>malvids</taxon>
        <taxon>Malvales</taxon>
        <taxon>Malvaceae</taxon>
        <taxon>Malvoideae</taxon>
        <taxon>Gossypium</taxon>
    </lineage>
</organism>
<dbReference type="EMBL" id="JARKNE010000006">
    <property type="protein sequence ID" value="KAK5825718.1"/>
    <property type="molecule type" value="Genomic_DNA"/>
</dbReference>
<name>A0ABR0PMY8_GOSAR</name>
<accession>A0ABR0PMY8</accession>
<evidence type="ECO:0000313" key="2">
    <source>
        <dbReference type="Proteomes" id="UP001358586"/>
    </source>
</evidence>
<proteinExistence type="predicted"/>
<dbReference type="Proteomes" id="UP001358586">
    <property type="component" value="Chromosome 6"/>
</dbReference>
<reference evidence="1 2" key="1">
    <citation type="submission" date="2023-03" db="EMBL/GenBank/DDBJ databases">
        <title>WGS of Gossypium arboreum.</title>
        <authorList>
            <person name="Yu D."/>
        </authorList>
    </citation>
    <scope>NUCLEOTIDE SEQUENCE [LARGE SCALE GENOMIC DNA]</scope>
    <source>
        <tissue evidence="1">Leaf</tissue>
    </source>
</reference>